<feature type="transmembrane region" description="Helical" evidence="1">
    <location>
        <begin position="12"/>
        <end position="31"/>
    </location>
</feature>
<dbReference type="AlphaFoldDB" id="A0A2K2D8Y8"/>
<evidence type="ECO:0000313" key="4">
    <source>
        <dbReference type="Proteomes" id="UP000008810"/>
    </source>
</evidence>
<evidence type="ECO:0000313" key="3">
    <source>
        <dbReference type="EnsemblPlants" id="PNT70752"/>
    </source>
</evidence>
<organism evidence="2">
    <name type="scientific">Brachypodium distachyon</name>
    <name type="common">Purple false brome</name>
    <name type="synonym">Trachynia distachya</name>
    <dbReference type="NCBI Taxonomy" id="15368"/>
    <lineage>
        <taxon>Eukaryota</taxon>
        <taxon>Viridiplantae</taxon>
        <taxon>Streptophyta</taxon>
        <taxon>Embryophyta</taxon>
        <taxon>Tracheophyta</taxon>
        <taxon>Spermatophyta</taxon>
        <taxon>Magnoliopsida</taxon>
        <taxon>Liliopsida</taxon>
        <taxon>Poales</taxon>
        <taxon>Poaceae</taxon>
        <taxon>BOP clade</taxon>
        <taxon>Pooideae</taxon>
        <taxon>Stipodae</taxon>
        <taxon>Brachypodieae</taxon>
        <taxon>Brachypodium</taxon>
    </lineage>
</organism>
<dbReference type="Gramene" id="PNT70752">
    <property type="protein sequence ID" value="PNT70752"/>
    <property type="gene ID" value="BRADI_2g17233v3"/>
</dbReference>
<name>A0A2K2D8Y8_BRADI</name>
<gene>
    <name evidence="2" type="ORF">BRADI_2g17233v3</name>
</gene>
<dbReference type="Proteomes" id="UP000008810">
    <property type="component" value="Chromosome 2"/>
</dbReference>
<evidence type="ECO:0000256" key="1">
    <source>
        <dbReference type="SAM" id="Phobius"/>
    </source>
</evidence>
<dbReference type="EMBL" id="CM000881">
    <property type="protein sequence ID" value="PNT70752.1"/>
    <property type="molecule type" value="Genomic_DNA"/>
</dbReference>
<protein>
    <submittedName>
        <fullName evidence="2 3">Uncharacterized protein</fullName>
    </submittedName>
</protein>
<sequence>MTKETYICRCMILVIPASIHVHGLIFSVVPIKNFLLFEDTRHQVLRQRPRFFYSSSARASKDRGRARRKVDSSIGRRKKERANFRLGGCRDWIGGYVGLHKEGRIRASW</sequence>
<proteinExistence type="predicted"/>
<reference evidence="2 3" key="1">
    <citation type="journal article" date="2010" name="Nature">
        <title>Genome sequencing and analysis of the model grass Brachypodium distachyon.</title>
        <authorList>
            <consortium name="International Brachypodium Initiative"/>
        </authorList>
    </citation>
    <scope>NUCLEOTIDE SEQUENCE [LARGE SCALE GENOMIC DNA]</scope>
    <source>
        <strain evidence="2 3">Bd21</strain>
    </source>
</reference>
<dbReference type="InParanoid" id="A0A2K2D8Y8"/>
<keyword evidence="4" id="KW-1185">Reference proteome</keyword>
<accession>A0A2K2D8Y8</accession>
<reference evidence="2" key="2">
    <citation type="submission" date="2017-06" db="EMBL/GenBank/DDBJ databases">
        <title>WGS assembly of Brachypodium distachyon.</title>
        <authorList>
            <consortium name="The International Brachypodium Initiative"/>
            <person name="Lucas S."/>
            <person name="Harmon-Smith M."/>
            <person name="Lail K."/>
            <person name="Tice H."/>
            <person name="Grimwood J."/>
            <person name="Bruce D."/>
            <person name="Barry K."/>
            <person name="Shu S."/>
            <person name="Lindquist E."/>
            <person name="Wang M."/>
            <person name="Pitluck S."/>
            <person name="Vogel J.P."/>
            <person name="Garvin D.F."/>
            <person name="Mockler T.C."/>
            <person name="Schmutz J."/>
            <person name="Rokhsar D."/>
            <person name="Bevan M.W."/>
        </authorList>
    </citation>
    <scope>NUCLEOTIDE SEQUENCE</scope>
    <source>
        <strain evidence="2">Bd21</strain>
    </source>
</reference>
<keyword evidence="1" id="KW-0812">Transmembrane</keyword>
<dbReference type="EnsemblPlants" id="PNT70752">
    <property type="protein sequence ID" value="PNT70752"/>
    <property type="gene ID" value="BRADI_2g17233v3"/>
</dbReference>
<keyword evidence="1" id="KW-1133">Transmembrane helix</keyword>
<keyword evidence="1" id="KW-0472">Membrane</keyword>
<evidence type="ECO:0000313" key="2">
    <source>
        <dbReference type="EMBL" id="PNT70752.1"/>
    </source>
</evidence>
<reference evidence="3" key="3">
    <citation type="submission" date="2018-08" db="UniProtKB">
        <authorList>
            <consortium name="EnsemblPlants"/>
        </authorList>
    </citation>
    <scope>IDENTIFICATION</scope>
    <source>
        <strain evidence="3">cv. Bd21</strain>
    </source>
</reference>